<feature type="region of interest" description="Disordered" evidence="1">
    <location>
        <begin position="295"/>
        <end position="353"/>
    </location>
</feature>
<keyword evidence="3" id="KW-1185">Reference proteome</keyword>
<protein>
    <recommendedName>
        <fullName evidence="4">ParB/Sulfiredoxin domain-containing protein</fullName>
    </recommendedName>
</protein>
<feature type="compositionally biased region" description="Low complexity" evidence="1">
    <location>
        <begin position="308"/>
        <end position="330"/>
    </location>
</feature>
<evidence type="ECO:0000313" key="3">
    <source>
        <dbReference type="Proteomes" id="UP001500393"/>
    </source>
</evidence>
<feature type="compositionally biased region" description="Pro residues" evidence="1">
    <location>
        <begin position="331"/>
        <end position="348"/>
    </location>
</feature>
<reference evidence="2 3" key="1">
    <citation type="journal article" date="2019" name="Int. J. Syst. Evol. Microbiol.">
        <title>The Global Catalogue of Microorganisms (GCM) 10K type strain sequencing project: providing services to taxonomists for standard genome sequencing and annotation.</title>
        <authorList>
            <consortium name="The Broad Institute Genomics Platform"/>
            <consortium name="The Broad Institute Genome Sequencing Center for Infectious Disease"/>
            <person name="Wu L."/>
            <person name="Ma J."/>
        </authorList>
    </citation>
    <scope>NUCLEOTIDE SEQUENCE [LARGE SCALE GENOMIC DNA]</scope>
    <source>
        <strain evidence="2 3">JCM 14969</strain>
    </source>
</reference>
<gene>
    <name evidence="2" type="ORF">GCM10009789_49760</name>
</gene>
<name>A0ABN2DXX5_9ACTN</name>
<dbReference type="EMBL" id="BAAAOS010000033">
    <property type="protein sequence ID" value="GAA1590169.1"/>
    <property type="molecule type" value="Genomic_DNA"/>
</dbReference>
<evidence type="ECO:0008006" key="4">
    <source>
        <dbReference type="Google" id="ProtNLM"/>
    </source>
</evidence>
<proteinExistence type="predicted"/>
<comment type="caution">
    <text evidence="2">The sequence shown here is derived from an EMBL/GenBank/DDBJ whole genome shotgun (WGS) entry which is preliminary data.</text>
</comment>
<dbReference type="Proteomes" id="UP001500393">
    <property type="component" value="Unassembled WGS sequence"/>
</dbReference>
<evidence type="ECO:0000313" key="2">
    <source>
        <dbReference type="EMBL" id="GAA1590169.1"/>
    </source>
</evidence>
<organism evidence="2 3">
    <name type="scientific">Kribbella sancticallisti</name>
    <dbReference type="NCBI Taxonomy" id="460087"/>
    <lineage>
        <taxon>Bacteria</taxon>
        <taxon>Bacillati</taxon>
        <taxon>Actinomycetota</taxon>
        <taxon>Actinomycetes</taxon>
        <taxon>Propionibacteriales</taxon>
        <taxon>Kribbellaceae</taxon>
        <taxon>Kribbella</taxon>
    </lineage>
</organism>
<accession>A0ABN2DXX5</accession>
<evidence type="ECO:0000256" key="1">
    <source>
        <dbReference type="SAM" id="MobiDB-lite"/>
    </source>
</evidence>
<sequence length="498" mass="55214">MLDMSSWPEIQLGVLKDIHLDTKNVRLETTSTQVEADIIEDLFVNEDAFGLVLGISQIGYLTHEVPIVVKRGTKYVVVEGNRRVAALKAIQNPMIVPEFEARVATAIKNIPDVRALSTITVKIAPNQSQADQLIAALHTSNPRRPWTPTRQAAFFQAQIDAGRTYKQLLTRYPTVDVRRFVFRGYMVNLFKGIDYREPALDDFLDSKSWRRGLSALARIFESKEFADITGIGMDDNGVLTKSISDKTFAAMATVIVRGMLDGNINTRSLNTVNTPRFSALMSELRQLAEDGVSRGLDEVAGPGGDPGGDTPQQPQKQPPKVSEPPTGGTPQPKPQVPKKPTVVKPPPKPKTKYIDLGQIQVPDSYPLALKTHYEELSQIEIQRFPNATFLMLRAILEKSIKAFADENNIDIKSSGNNTKGFVQLGHALTWLLDYVKAQGATSLIQPIEGVRSGTLVNFTASSDALNAVNHNHKFRVDPDEVLHMWNSIEPILRYVMKP</sequence>